<accession>A0ABQ0M312</accession>
<evidence type="ECO:0000313" key="2">
    <source>
        <dbReference type="Proteomes" id="UP000815677"/>
    </source>
</evidence>
<name>A0ABQ0M312_MYCCL</name>
<dbReference type="EMBL" id="DF849426">
    <property type="protein sequence ID" value="GAT57232.1"/>
    <property type="molecule type" value="Genomic_DNA"/>
</dbReference>
<proteinExistence type="predicted"/>
<dbReference type="CDD" id="cd09917">
    <property type="entry name" value="F-box_SF"/>
    <property type="match status" value="1"/>
</dbReference>
<reference evidence="1" key="1">
    <citation type="submission" date="2014-09" db="EMBL/GenBank/DDBJ databases">
        <title>Genome sequence of the luminous mushroom Mycena chlorophos for searching fungal bioluminescence genes.</title>
        <authorList>
            <person name="Tanaka Y."/>
            <person name="Kasuga D."/>
            <person name="Oba Y."/>
            <person name="Hase S."/>
            <person name="Sato K."/>
            <person name="Oba Y."/>
            <person name="Sakakibara Y."/>
        </authorList>
    </citation>
    <scope>NUCLEOTIDE SEQUENCE</scope>
</reference>
<sequence>MSAFSSKLGTNYCPTEDDINEIHTILEEPITQLRHLDAKIADLQKSIDALIVERDAVASFVESHQQLLSPIRRVPPELLQDIFIACLPSTDLAAMSASEAPLLLTGVCSRWRDIAIATPRLYSHFHVYCTLPGQDDHYPETRKQAFAWRLETMKLWIARSHPLPLSISFSCSQSGQNPVENWVSYPFFIALIDAAARWREIAFHGPEHLLNLPQFVELRAEDVPHLRRLVLDPFAYDWPPPVHWNTAAFLSSPHLRSLRIESSRLVSPITLPIHWSTLTDLTLRDPSWENLFTLEILLGFIVPTCTSLRYLRISLHEHTPEELVQEPDRANPLVGPALQYLTLLINGPISPLRVLGYLSLPKLHTLRIFSAQDQPVGDKLTQVEVARFFATSVDLEGIFFDAAAFSKEELMALVHMLPIGVRSLGLRLNPVRNMMWGEPVGWEAGPAHANQPRQSCDDEVLELLADSEVVCPSLEEFFIEVVHTATEDAILRFLLARQKTLKKARVKFCRPPSNDVEHQMLADRGFDISYPAKLKYPARPASLHRQGWEGMCFGQDEELYGDRGGW</sequence>
<evidence type="ECO:0000313" key="1">
    <source>
        <dbReference type="EMBL" id="GAT57232.1"/>
    </source>
</evidence>
<dbReference type="Proteomes" id="UP000815677">
    <property type="component" value="Unassembled WGS sequence"/>
</dbReference>
<dbReference type="Gene3D" id="3.80.10.10">
    <property type="entry name" value="Ribonuclease Inhibitor"/>
    <property type="match status" value="1"/>
</dbReference>
<dbReference type="SUPFAM" id="SSF52047">
    <property type="entry name" value="RNI-like"/>
    <property type="match status" value="1"/>
</dbReference>
<protein>
    <recommendedName>
        <fullName evidence="3">F-box domain-containing protein</fullName>
    </recommendedName>
</protein>
<keyword evidence="2" id="KW-1185">Reference proteome</keyword>
<gene>
    <name evidence="1" type="ORF">MCHLO_13794</name>
</gene>
<evidence type="ECO:0008006" key="3">
    <source>
        <dbReference type="Google" id="ProtNLM"/>
    </source>
</evidence>
<organism evidence="1 2">
    <name type="scientific">Mycena chlorophos</name>
    <name type="common">Agaric fungus</name>
    <name type="synonym">Agaricus chlorophos</name>
    <dbReference type="NCBI Taxonomy" id="658473"/>
    <lineage>
        <taxon>Eukaryota</taxon>
        <taxon>Fungi</taxon>
        <taxon>Dikarya</taxon>
        <taxon>Basidiomycota</taxon>
        <taxon>Agaricomycotina</taxon>
        <taxon>Agaricomycetes</taxon>
        <taxon>Agaricomycetidae</taxon>
        <taxon>Agaricales</taxon>
        <taxon>Marasmiineae</taxon>
        <taxon>Mycenaceae</taxon>
        <taxon>Mycena</taxon>
    </lineage>
</organism>
<dbReference type="InterPro" id="IPR032675">
    <property type="entry name" value="LRR_dom_sf"/>
</dbReference>